<proteinExistence type="predicted"/>
<sequence>MKIVPYQQQRMLWNNMVAVSRNGTFLLNRCYMDYHANRFSDCSLMIEKNGRLVAVLPANRDGNAVVSHAGLTFGGLILADKTGAADVKIIFEQLRDWLVSSGVRKLIYKPIPHIYHRIFCEEDLYALYCLGAKTIRVDVSTTIRQATRLPLAKGRKYATGRARKAGVSVQKSDDYVSFWKILTQNLADKYAAKPTHSLEEMQFLASRFPQIQLYLAYLAKRPVAGVVVYDYDQVAHTQYIGLNDDARETGALDMLLEHLISEVFVHKPYFNFGASTYNHGLSLNEGLAAQKEMFGGRTTILQWLELEFA</sequence>
<dbReference type="Proteomes" id="UP000198729">
    <property type="component" value="Unassembled WGS sequence"/>
</dbReference>
<keyword evidence="3" id="KW-1185">Reference proteome</keyword>
<evidence type="ECO:0000313" key="2">
    <source>
        <dbReference type="EMBL" id="SCZ87081.1"/>
    </source>
</evidence>
<dbReference type="Pfam" id="PF13480">
    <property type="entry name" value="Acetyltransf_6"/>
    <property type="match status" value="1"/>
</dbReference>
<dbReference type="OrthoDB" id="9773932at2"/>
<dbReference type="AlphaFoldDB" id="A0A1G5SKL5"/>
<dbReference type="STRING" id="51642.NSMM_90048"/>
<evidence type="ECO:0000313" key="3">
    <source>
        <dbReference type="Proteomes" id="UP000198729"/>
    </source>
</evidence>
<accession>A0A1G5SKL5</accession>
<dbReference type="EMBL" id="FMWO01000102">
    <property type="protein sequence ID" value="SCZ87081.1"/>
    <property type="molecule type" value="Genomic_DNA"/>
</dbReference>
<organism evidence="2 3">
    <name type="scientific">Nitrosomonas mobilis</name>
    <dbReference type="NCBI Taxonomy" id="51642"/>
    <lineage>
        <taxon>Bacteria</taxon>
        <taxon>Pseudomonadati</taxon>
        <taxon>Pseudomonadota</taxon>
        <taxon>Betaproteobacteria</taxon>
        <taxon>Nitrosomonadales</taxon>
        <taxon>Nitrosomonadaceae</taxon>
        <taxon>Nitrosomonas</taxon>
    </lineage>
</organism>
<gene>
    <name evidence="2" type="ORF">NSMM_90048</name>
</gene>
<reference evidence="2 3" key="1">
    <citation type="submission" date="2016-10" db="EMBL/GenBank/DDBJ databases">
        <authorList>
            <person name="de Groot N.N."/>
        </authorList>
    </citation>
    <scope>NUCLEOTIDE SEQUENCE [LARGE SCALE GENOMIC DNA]</scope>
    <source>
        <strain evidence="2">1</strain>
    </source>
</reference>
<evidence type="ECO:0000259" key="1">
    <source>
        <dbReference type="Pfam" id="PF13480"/>
    </source>
</evidence>
<protein>
    <recommendedName>
        <fullName evidence="1">BioF2-like acetyltransferase domain-containing protein</fullName>
    </recommendedName>
</protein>
<name>A0A1G5SKL5_9PROT</name>
<dbReference type="InterPro" id="IPR038740">
    <property type="entry name" value="BioF2-like_GNAT_dom"/>
</dbReference>
<feature type="domain" description="BioF2-like acetyltransferase" evidence="1">
    <location>
        <begin position="196"/>
        <end position="276"/>
    </location>
</feature>
<dbReference type="Gene3D" id="3.40.630.30">
    <property type="match status" value="1"/>
</dbReference>
<dbReference type="InterPro" id="IPR016181">
    <property type="entry name" value="Acyl_CoA_acyltransferase"/>
</dbReference>
<dbReference type="SUPFAM" id="SSF55729">
    <property type="entry name" value="Acyl-CoA N-acyltransferases (Nat)"/>
    <property type="match status" value="1"/>
</dbReference>